<proteinExistence type="predicted"/>
<dbReference type="RefSeq" id="WP_273845593.1">
    <property type="nucleotide sequence ID" value="NZ_JAQQWT010000014.1"/>
</dbReference>
<evidence type="ECO:0000313" key="1">
    <source>
        <dbReference type="EMBL" id="MFC0559746.1"/>
    </source>
</evidence>
<dbReference type="EMBL" id="JBHLTR010000016">
    <property type="protein sequence ID" value="MFC0559746.1"/>
    <property type="molecule type" value="Genomic_DNA"/>
</dbReference>
<comment type="caution">
    <text evidence="1">The sequence shown here is derived from an EMBL/GenBank/DDBJ whole genome shotgun (WGS) entry which is preliminary data.</text>
</comment>
<accession>A0ABV6NGG7</accession>
<evidence type="ECO:0000313" key="2">
    <source>
        <dbReference type="Proteomes" id="UP001589833"/>
    </source>
</evidence>
<protein>
    <recommendedName>
        <fullName evidence="3">DUF2524 domain-containing protein</fullName>
    </recommendedName>
</protein>
<gene>
    <name evidence="1" type="ORF">ACFFH4_11875</name>
</gene>
<reference evidence="1 2" key="1">
    <citation type="submission" date="2024-09" db="EMBL/GenBank/DDBJ databases">
        <authorList>
            <person name="Sun Q."/>
            <person name="Mori K."/>
        </authorList>
    </citation>
    <scope>NUCLEOTIDE SEQUENCE [LARGE SCALE GENOMIC DNA]</scope>
    <source>
        <strain evidence="1 2">NCAIM B.02301</strain>
    </source>
</reference>
<name>A0ABV6NGG7_9BACI</name>
<keyword evidence="2" id="KW-1185">Reference proteome</keyword>
<sequence>MNADYVNDCLNRLQSTIDQALTELMEVKMIRENDPTEFPYLQNELNELDIEITLLLEKNQEGSHHTRLQEAQKKLHEVQDIMIRGV</sequence>
<organism evidence="1 2">
    <name type="scientific">Halalkalibacter alkalisediminis</name>
    <dbReference type="NCBI Taxonomy" id="935616"/>
    <lineage>
        <taxon>Bacteria</taxon>
        <taxon>Bacillati</taxon>
        <taxon>Bacillota</taxon>
        <taxon>Bacilli</taxon>
        <taxon>Bacillales</taxon>
        <taxon>Bacillaceae</taxon>
        <taxon>Halalkalibacter</taxon>
    </lineage>
</organism>
<evidence type="ECO:0008006" key="3">
    <source>
        <dbReference type="Google" id="ProtNLM"/>
    </source>
</evidence>
<dbReference type="Proteomes" id="UP001589833">
    <property type="component" value="Unassembled WGS sequence"/>
</dbReference>